<dbReference type="PANTHER" id="PTHR43081:SF1">
    <property type="entry name" value="ADENYLATE CYCLASE, TERMINAL-DIFFERENTIATION SPECIFIC"/>
    <property type="match status" value="1"/>
</dbReference>
<keyword evidence="2" id="KW-0597">Phosphoprotein</keyword>
<evidence type="ECO:0000256" key="2">
    <source>
        <dbReference type="PROSITE-ProRule" id="PRU00169"/>
    </source>
</evidence>
<evidence type="ECO:0000313" key="5">
    <source>
        <dbReference type="EMBL" id="SFI71266.1"/>
    </source>
</evidence>
<dbReference type="PANTHER" id="PTHR43081">
    <property type="entry name" value="ADENYLATE CYCLASE, TERMINAL-DIFFERENTIATION SPECIFIC-RELATED"/>
    <property type="match status" value="1"/>
</dbReference>
<evidence type="ECO:0000259" key="4">
    <source>
        <dbReference type="PROSITE" id="PS50125"/>
    </source>
</evidence>
<protein>
    <submittedName>
        <fullName evidence="5">Adenylate cyclase</fullName>
    </submittedName>
</protein>
<reference evidence="5 6" key="1">
    <citation type="submission" date="2016-10" db="EMBL/GenBank/DDBJ databases">
        <authorList>
            <person name="de Groot N.N."/>
        </authorList>
    </citation>
    <scope>NUCLEOTIDE SEQUENCE [LARGE SCALE GENOMIC DNA]</scope>
    <source>
        <strain evidence="5 6">CGMCC 1.11156</strain>
    </source>
</reference>
<dbReference type="RefSeq" id="WP_170259167.1">
    <property type="nucleotide sequence ID" value="NZ_BKAF01000014.1"/>
</dbReference>
<sequence length="350" mass="37872">MVDDDVLNGRLLAAGVRSEGHRTFQATSGEAALDILATSPVDVVLLDILMPGLDGFGVLEFMMADPALSRVPVVVVSGIEGTANIARCIELGAEDFLPKPADRLILRARLTAALRKVRIAQMEQRRVHEVFSRFLPETVVAQVLAEHQDDLRIGARELTCTVMFNDLRGFTTFAESRSAEQVIEVLNEYLTVMSDVVLEHGGTLVSYLGDGMMSVFGAPVETPDHADQAVAAAREMCGARLRDLNLRLERLGLLQGFRLGVGMASGPVMSGNVGSPRRMEYAAVGDTTNTAARVESLTKEVGLPVLMTEETVGFLTSERASVSYVDELSLRGREHPVRLWTLSDVAAVPP</sequence>
<dbReference type="InterPro" id="IPR050697">
    <property type="entry name" value="Adenylyl/Guanylyl_Cyclase_3/4"/>
</dbReference>
<dbReference type="CDD" id="cd07302">
    <property type="entry name" value="CHD"/>
    <property type="match status" value="1"/>
</dbReference>
<dbReference type="GO" id="GO:0004016">
    <property type="term" value="F:adenylate cyclase activity"/>
    <property type="evidence" value="ECO:0007669"/>
    <property type="project" value="UniProtKB-ARBA"/>
</dbReference>
<dbReference type="GO" id="GO:0009190">
    <property type="term" value="P:cyclic nucleotide biosynthetic process"/>
    <property type="evidence" value="ECO:0007669"/>
    <property type="project" value="InterPro"/>
</dbReference>
<dbReference type="Gene3D" id="3.30.70.1230">
    <property type="entry name" value="Nucleotide cyclase"/>
    <property type="match status" value="1"/>
</dbReference>
<dbReference type="SUPFAM" id="SSF52172">
    <property type="entry name" value="CheY-like"/>
    <property type="match status" value="1"/>
</dbReference>
<proteinExistence type="inferred from homology"/>
<keyword evidence="6" id="KW-1185">Reference proteome</keyword>
<name>A0A1I3KFJ3_9ACTN</name>
<feature type="modified residue" description="4-aspartylphosphate" evidence="2">
    <location>
        <position position="47"/>
    </location>
</feature>
<dbReference type="Gene3D" id="3.40.50.2300">
    <property type="match status" value="1"/>
</dbReference>
<dbReference type="Proteomes" id="UP000198649">
    <property type="component" value="Unassembled WGS sequence"/>
</dbReference>
<dbReference type="PROSITE" id="PS50110">
    <property type="entry name" value="RESPONSE_REGULATORY"/>
    <property type="match status" value="1"/>
</dbReference>
<gene>
    <name evidence="5" type="ORF">SAMN05216561_11226</name>
</gene>
<organism evidence="5 6">
    <name type="scientific">Nocardioides psychrotolerans</name>
    <dbReference type="NCBI Taxonomy" id="1005945"/>
    <lineage>
        <taxon>Bacteria</taxon>
        <taxon>Bacillati</taxon>
        <taxon>Actinomycetota</taxon>
        <taxon>Actinomycetes</taxon>
        <taxon>Propionibacteriales</taxon>
        <taxon>Nocardioidaceae</taxon>
        <taxon>Nocardioides</taxon>
    </lineage>
</organism>
<dbReference type="Pfam" id="PF00211">
    <property type="entry name" value="Guanylate_cyc"/>
    <property type="match status" value="1"/>
</dbReference>
<dbReference type="EMBL" id="FOQG01000012">
    <property type="protein sequence ID" value="SFI71266.1"/>
    <property type="molecule type" value="Genomic_DNA"/>
</dbReference>
<dbReference type="SMART" id="SM00448">
    <property type="entry name" value="REC"/>
    <property type="match status" value="1"/>
</dbReference>
<dbReference type="Pfam" id="PF00072">
    <property type="entry name" value="Response_reg"/>
    <property type="match status" value="1"/>
</dbReference>
<evidence type="ECO:0000313" key="6">
    <source>
        <dbReference type="Proteomes" id="UP000198649"/>
    </source>
</evidence>
<comment type="similarity">
    <text evidence="1">Belongs to the adenylyl cyclase class-3 family.</text>
</comment>
<evidence type="ECO:0000256" key="1">
    <source>
        <dbReference type="ARBA" id="ARBA00005381"/>
    </source>
</evidence>
<dbReference type="InterPro" id="IPR001789">
    <property type="entry name" value="Sig_transdc_resp-reg_receiver"/>
</dbReference>
<evidence type="ECO:0000259" key="3">
    <source>
        <dbReference type="PROSITE" id="PS50110"/>
    </source>
</evidence>
<dbReference type="InterPro" id="IPR011006">
    <property type="entry name" value="CheY-like_superfamily"/>
</dbReference>
<dbReference type="InterPro" id="IPR029787">
    <property type="entry name" value="Nucleotide_cyclase"/>
</dbReference>
<feature type="domain" description="Response regulatory" evidence="3">
    <location>
        <begin position="1"/>
        <end position="114"/>
    </location>
</feature>
<dbReference type="AlphaFoldDB" id="A0A1I3KFJ3"/>
<dbReference type="SUPFAM" id="SSF55073">
    <property type="entry name" value="Nucleotide cyclase"/>
    <property type="match status" value="1"/>
</dbReference>
<dbReference type="GO" id="GO:0000160">
    <property type="term" value="P:phosphorelay signal transduction system"/>
    <property type="evidence" value="ECO:0007669"/>
    <property type="project" value="InterPro"/>
</dbReference>
<dbReference type="SMART" id="SM00044">
    <property type="entry name" value="CYCc"/>
    <property type="match status" value="1"/>
</dbReference>
<accession>A0A1I3KFJ3</accession>
<feature type="domain" description="Guanylate cyclase" evidence="4">
    <location>
        <begin position="161"/>
        <end position="295"/>
    </location>
</feature>
<dbReference type="STRING" id="1005945.SAMN05216561_11226"/>
<dbReference type="InterPro" id="IPR001054">
    <property type="entry name" value="A/G_cyclase"/>
</dbReference>
<dbReference type="PROSITE" id="PS50125">
    <property type="entry name" value="GUANYLATE_CYCLASE_2"/>
    <property type="match status" value="1"/>
</dbReference>